<dbReference type="NCBIfam" id="NF047864">
    <property type="entry name" value="CBU_0592_membra"/>
    <property type="match status" value="1"/>
</dbReference>
<dbReference type="InterPro" id="IPR058058">
    <property type="entry name" value="CBU_0592-like"/>
</dbReference>
<comment type="caution">
    <text evidence="3">The sequence shown here is derived from an EMBL/GenBank/DDBJ whole genome shotgun (WGS) entry which is preliminary data.</text>
</comment>
<organism evidence="3 4">
    <name type="scientific">Streptacidiphilus cavernicola</name>
    <dbReference type="NCBI Taxonomy" id="3342716"/>
    <lineage>
        <taxon>Bacteria</taxon>
        <taxon>Bacillati</taxon>
        <taxon>Actinomycetota</taxon>
        <taxon>Actinomycetes</taxon>
        <taxon>Kitasatosporales</taxon>
        <taxon>Streptomycetaceae</taxon>
        <taxon>Streptacidiphilus</taxon>
    </lineage>
</organism>
<protein>
    <recommendedName>
        <fullName evidence="2">CBU-0592-like domain-containing protein</fullName>
    </recommendedName>
</protein>
<feature type="domain" description="CBU-0592-like" evidence="2">
    <location>
        <begin position="4"/>
        <end position="74"/>
    </location>
</feature>
<keyword evidence="4" id="KW-1185">Reference proteome</keyword>
<evidence type="ECO:0000313" key="3">
    <source>
        <dbReference type="EMBL" id="MFC1421001.1"/>
    </source>
</evidence>
<dbReference type="RefSeq" id="WP_380543350.1">
    <property type="nucleotide sequence ID" value="NZ_JBHFAB010000032.1"/>
</dbReference>
<feature type="transmembrane region" description="Helical" evidence="1">
    <location>
        <begin position="52"/>
        <end position="73"/>
    </location>
</feature>
<gene>
    <name evidence="3" type="ORF">ACEZDE_30810</name>
</gene>
<keyword evidence="1" id="KW-1133">Transmembrane helix</keyword>
<dbReference type="Proteomes" id="UP001592531">
    <property type="component" value="Unassembled WGS sequence"/>
</dbReference>
<reference evidence="3 4" key="1">
    <citation type="submission" date="2024-09" db="EMBL/GenBank/DDBJ databases">
        <authorList>
            <person name="Lee S.D."/>
        </authorList>
    </citation>
    <scope>NUCLEOTIDE SEQUENCE [LARGE SCALE GENOMIC DNA]</scope>
    <source>
        <strain evidence="3 4">N8-3</strain>
    </source>
</reference>
<dbReference type="EMBL" id="JBHFAB010000032">
    <property type="protein sequence ID" value="MFC1421001.1"/>
    <property type="molecule type" value="Genomic_DNA"/>
</dbReference>
<evidence type="ECO:0000256" key="1">
    <source>
        <dbReference type="SAM" id="Phobius"/>
    </source>
</evidence>
<name>A0ABV6W4S5_9ACTN</name>
<keyword evidence="1" id="KW-0472">Membrane</keyword>
<proteinExistence type="predicted"/>
<keyword evidence="1" id="KW-0812">Transmembrane</keyword>
<dbReference type="Pfam" id="PF26604">
    <property type="entry name" value="CBU_0592"/>
    <property type="match status" value="1"/>
</dbReference>
<evidence type="ECO:0000313" key="4">
    <source>
        <dbReference type="Proteomes" id="UP001592531"/>
    </source>
</evidence>
<accession>A0ABV6W4S5</accession>
<evidence type="ECO:0000259" key="2">
    <source>
        <dbReference type="Pfam" id="PF26604"/>
    </source>
</evidence>
<sequence length="87" mass="9224">MSEQLVQIVGSILVLIPFALAQAGRVDAKSTSYLCLNLVGSGVLAVDAALTRQWGFLLLEGTWAVVSLVGLVSRGRSGRRTPRGAER</sequence>